<feature type="domain" description="Activator of Hsp90 ATPase homologue 1/2-like C-terminal" evidence="2">
    <location>
        <begin position="12"/>
        <end position="120"/>
    </location>
</feature>
<keyword evidence="4" id="KW-1185">Reference proteome</keyword>
<dbReference type="RefSeq" id="WP_185271807.1">
    <property type="nucleotide sequence ID" value="NZ_CP055156.1"/>
</dbReference>
<reference evidence="3 4" key="1">
    <citation type="journal article" date="2018" name="Int. J. Syst. Evol. Microbiol.">
        <title>Adhaeribacter swui sp. nov., isolated from wet mud.</title>
        <authorList>
            <person name="Kim D.U."/>
            <person name="Kim K.W."/>
            <person name="Kang M.S."/>
            <person name="Kim J.Y."/>
            <person name="Jang J.H."/>
            <person name="Kim M.K."/>
        </authorList>
    </citation>
    <scope>NUCLEOTIDE SEQUENCE [LARGE SCALE GENOMIC DNA]</scope>
    <source>
        <strain evidence="3 4">KCTC 52873</strain>
    </source>
</reference>
<evidence type="ECO:0000259" key="2">
    <source>
        <dbReference type="Pfam" id="PF08327"/>
    </source>
</evidence>
<dbReference type="Pfam" id="PF08327">
    <property type="entry name" value="AHSA1"/>
    <property type="match status" value="1"/>
</dbReference>
<dbReference type="EMBL" id="CP055156">
    <property type="protein sequence ID" value="QNF35316.1"/>
    <property type="molecule type" value="Genomic_DNA"/>
</dbReference>
<sequence length="126" mass="14581">MKNFKKYYIIPAEPEEIYNALTNPATLQLWTGEKAEMSTEPGSEFSLWDDSIVGKNLEFETGRKIVQEWYFGEQAEPSIVTIILHPHKQGTSVELRHTNIPDLDFEDIVEGWDSTYFGALQDFYDE</sequence>
<comment type="similarity">
    <text evidence="1">Belongs to the AHA1 family.</text>
</comment>
<evidence type="ECO:0000313" key="4">
    <source>
        <dbReference type="Proteomes" id="UP000515237"/>
    </source>
</evidence>
<dbReference type="InterPro" id="IPR023393">
    <property type="entry name" value="START-like_dom_sf"/>
</dbReference>
<dbReference type="SUPFAM" id="SSF55961">
    <property type="entry name" value="Bet v1-like"/>
    <property type="match status" value="1"/>
</dbReference>
<organism evidence="3 4">
    <name type="scientific">Adhaeribacter swui</name>
    <dbReference type="NCBI Taxonomy" id="2086471"/>
    <lineage>
        <taxon>Bacteria</taxon>
        <taxon>Pseudomonadati</taxon>
        <taxon>Bacteroidota</taxon>
        <taxon>Cytophagia</taxon>
        <taxon>Cytophagales</taxon>
        <taxon>Hymenobacteraceae</taxon>
        <taxon>Adhaeribacter</taxon>
    </lineage>
</organism>
<accession>A0A7G7GDT2</accession>
<name>A0A7G7GDT2_9BACT</name>
<dbReference type="Gene3D" id="3.30.530.20">
    <property type="match status" value="1"/>
</dbReference>
<dbReference type="KEGG" id="aswu:HUW51_22325"/>
<proteinExistence type="inferred from homology"/>
<dbReference type="InterPro" id="IPR013538">
    <property type="entry name" value="ASHA1/2-like_C"/>
</dbReference>
<protein>
    <submittedName>
        <fullName evidence="3">SRPBCC domain-containing protein</fullName>
    </submittedName>
</protein>
<dbReference type="Proteomes" id="UP000515237">
    <property type="component" value="Chromosome"/>
</dbReference>
<evidence type="ECO:0000313" key="3">
    <source>
        <dbReference type="EMBL" id="QNF35316.1"/>
    </source>
</evidence>
<dbReference type="AlphaFoldDB" id="A0A7G7GDT2"/>
<evidence type="ECO:0000256" key="1">
    <source>
        <dbReference type="ARBA" id="ARBA00006817"/>
    </source>
</evidence>
<gene>
    <name evidence="3" type="ORF">HUW51_22325</name>
</gene>